<keyword evidence="3" id="KW-1185">Reference proteome</keyword>
<protein>
    <submittedName>
        <fullName evidence="2">Uncharacterized protein</fullName>
    </submittedName>
</protein>
<dbReference type="RefSeq" id="WP_212690725.1">
    <property type="nucleotide sequence ID" value="NZ_CP058561.1"/>
</dbReference>
<dbReference type="Proteomes" id="UP000677305">
    <property type="component" value="Chromosome"/>
</dbReference>
<reference evidence="2 3" key="1">
    <citation type="submission" date="2020-07" db="EMBL/GenBank/DDBJ databases">
        <title>Vallitalea guaymasensis genome.</title>
        <authorList>
            <person name="Postec A."/>
        </authorList>
    </citation>
    <scope>NUCLEOTIDE SEQUENCE [LARGE SCALE GENOMIC DNA]</scope>
    <source>
        <strain evidence="2 3">Ra1766G1</strain>
    </source>
</reference>
<dbReference type="KEGG" id="vgu:HYG85_17315"/>
<dbReference type="EMBL" id="CP058561">
    <property type="protein sequence ID" value="QUH30574.1"/>
    <property type="molecule type" value="Genomic_DNA"/>
</dbReference>
<evidence type="ECO:0000256" key="1">
    <source>
        <dbReference type="SAM" id="SignalP"/>
    </source>
</evidence>
<organism evidence="2 3">
    <name type="scientific">Vallitalea guaymasensis</name>
    <dbReference type="NCBI Taxonomy" id="1185412"/>
    <lineage>
        <taxon>Bacteria</taxon>
        <taxon>Bacillati</taxon>
        <taxon>Bacillota</taxon>
        <taxon>Clostridia</taxon>
        <taxon>Lachnospirales</taxon>
        <taxon>Vallitaleaceae</taxon>
        <taxon>Vallitalea</taxon>
    </lineage>
</organism>
<gene>
    <name evidence="2" type="ORF">HYG85_17315</name>
</gene>
<proteinExistence type="predicted"/>
<evidence type="ECO:0000313" key="2">
    <source>
        <dbReference type="EMBL" id="QUH30574.1"/>
    </source>
</evidence>
<evidence type="ECO:0000313" key="3">
    <source>
        <dbReference type="Proteomes" id="UP000677305"/>
    </source>
</evidence>
<dbReference type="AlphaFoldDB" id="A0A8J8MD09"/>
<accession>A0A8J8MD09</accession>
<keyword evidence="1" id="KW-0732">Signal</keyword>
<feature type="signal peptide" evidence="1">
    <location>
        <begin position="1"/>
        <end position="24"/>
    </location>
</feature>
<feature type="chain" id="PRO_5035273625" evidence="1">
    <location>
        <begin position="25"/>
        <end position="493"/>
    </location>
</feature>
<sequence length="493" mass="56025">MKKITSVLLSLIMIISLFTINSNASSSDEKITLTSWIINENLVQDAFNKCEIPEKNKESKLYIEKIDILNNTINIVGEINSSRFSLIGKLYKSRKSDQGIYVADVKDEFNNFKIHLLELNFNSNQKAVFNKQIIEEPIFTLYMSDNNGNIILTEDKLSKVIDNNRLKIETMASSRIDSFWFIDLLKPIKSIVIKSSEVQQMIELRANEKNNNTFINNKSISNSIVSSELLNKINYNSVLLDDIISNVEAKRKVSLNTLTTTRSTQGYLWAGDIHIDYYKPGWDTYTYKMCPYVDGLIADIPKAGSGTWTSSLRMSESVYINDVHYPELENLFKIKNAEVKIGAGNNTQIASRIIGGTYHKGGGIDTSKTIKAWLSLATNNIPVVSDVNKVYKFINSIKPVYSPVTITKGDLQNLGVDKRAVYVKYDSDTYLADGVDHFDINLSCLVMDNNLVKNVNTQSVIQWKFDVYFTTIHKESYSYDNTTEEKDYESNVW</sequence>
<name>A0A8J8MD09_9FIRM</name>